<dbReference type="PANTHER" id="PTHR37811">
    <property type="entry name" value="BLL5343 PROTEIN"/>
    <property type="match status" value="1"/>
</dbReference>
<dbReference type="AlphaFoldDB" id="A0A371B5Y8"/>
<name>A0A371B5Y8_9SPHN</name>
<dbReference type="EMBL" id="QRGP01000002">
    <property type="protein sequence ID" value="RDV03006.1"/>
    <property type="molecule type" value="Genomic_DNA"/>
</dbReference>
<keyword evidence="3" id="KW-1185">Reference proteome</keyword>
<accession>A0A371B5Y8</accession>
<organism evidence="2 3">
    <name type="scientific">Sphingorhabdus pulchriflava</name>
    <dbReference type="NCBI Taxonomy" id="2292257"/>
    <lineage>
        <taxon>Bacteria</taxon>
        <taxon>Pseudomonadati</taxon>
        <taxon>Pseudomonadota</taxon>
        <taxon>Alphaproteobacteria</taxon>
        <taxon>Sphingomonadales</taxon>
        <taxon>Sphingomonadaceae</taxon>
        <taxon>Sphingorhabdus</taxon>
    </lineage>
</organism>
<dbReference type="GO" id="GO:0004497">
    <property type="term" value="F:monooxygenase activity"/>
    <property type="evidence" value="ECO:0007669"/>
    <property type="project" value="UniProtKB-KW"/>
</dbReference>
<dbReference type="InterPro" id="IPR007138">
    <property type="entry name" value="ABM_dom"/>
</dbReference>
<dbReference type="PANTHER" id="PTHR37811:SF2">
    <property type="entry name" value="ABM DOMAIN-CONTAINING PROTEIN"/>
    <property type="match status" value="1"/>
</dbReference>
<proteinExistence type="predicted"/>
<comment type="caution">
    <text evidence="2">The sequence shown here is derived from an EMBL/GenBank/DDBJ whole genome shotgun (WGS) entry which is preliminary data.</text>
</comment>
<dbReference type="Proteomes" id="UP000263833">
    <property type="component" value="Unassembled WGS sequence"/>
</dbReference>
<dbReference type="OrthoDB" id="9797060at2"/>
<dbReference type="RefSeq" id="WP_115550109.1">
    <property type="nucleotide sequence ID" value="NZ_QRGP01000002.1"/>
</dbReference>
<keyword evidence="2" id="KW-0503">Monooxygenase</keyword>
<sequence>MPTYPPSTVAVIFIAERTLADDAGYAVAANAMVELASRQPGYLGINSARGEDRIGITVSYWADEEAAKAWRDNPEHAAIRDAGRNRWYSWYDLHVASITRSYDWVKL</sequence>
<evidence type="ECO:0000259" key="1">
    <source>
        <dbReference type="Pfam" id="PF03992"/>
    </source>
</evidence>
<evidence type="ECO:0000313" key="3">
    <source>
        <dbReference type="Proteomes" id="UP000263833"/>
    </source>
</evidence>
<dbReference type="Gene3D" id="3.30.70.100">
    <property type="match status" value="1"/>
</dbReference>
<evidence type="ECO:0000313" key="2">
    <source>
        <dbReference type="EMBL" id="RDV03006.1"/>
    </source>
</evidence>
<reference evidence="3" key="1">
    <citation type="submission" date="2018-08" db="EMBL/GenBank/DDBJ databases">
        <authorList>
            <person name="Kim S.-J."/>
            <person name="Jung G.-Y."/>
        </authorList>
    </citation>
    <scope>NUCLEOTIDE SEQUENCE [LARGE SCALE GENOMIC DNA]</scope>
    <source>
        <strain evidence="3">GY_G</strain>
    </source>
</reference>
<dbReference type="InterPro" id="IPR011008">
    <property type="entry name" value="Dimeric_a/b-barrel"/>
</dbReference>
<feature type="domain" description="ABM" evidence="1">
    <location>
        <begin position="26"/>
        <end position="81"/>
    </location>
</feature>
<keyword evidence="2" id="KW-0560">Oxidoreductase</keyword>
<dbReference type="SUPFAM" id="SSF54909">
    <property type="entry name" value="Dimeric alpha+beta barrel"/>
    <property type="match status" value="1"/>
</dbReference>
<gene>
    <name evidence="2" type="ORF">DXH95_13945</name>
</gene>
<dbReference type="InterPro" id="IPR052936">
    <property type="entry name" value="Jasmonate_Hydroxylase-like"/>
</dbReference>
<protein>
    <submittedName>
        <fullName evidence="2">Antibiotic biosynthesis monooxygenase</fullName>
    </submittedName>
</protein>
<dbReference type="Pfam" id="PF03992">
    <property type="entry name" value="ABM"/>
    <property type="match status" value="1"/>
</dbReference>